<dbReference type="Proteomes" id="UP001148838">
    <property type="component" value="Unassembled WGS sequence"/>
</dbReference>
<evidence type="ECO:0000313" key="2">
    <source>
        <dbReference type="EMBL" id="KAJ4433678.1"/>
    </source>
</evidence>
<comment type="caution">
    <text evidence="2">The sequence shown here is derived from an EMBL/GenBank/DDBJ whole genome shotgun (WGS) entry which is preliminary data.</text>
</comment>
<organism evidence="2 3">
    <name type="scientific">Periplaneta americana</name>
    <name type="common">American cockroach</name>
    <name type="synonym">Blatta americana</name>
    <dbReference type="NCBI Taxonomy" id="6978"/>
    <lineage>
        <taxon>Eukaryota</taxon>
        <taxon>Metazoa</taxon>
        <taxon>Ecdysozoa</taxon>
        <taxon>Arthropoda</taxon>
        <taxon>Hexapoda</taxon>
        <taxon>Insecta</taxon>
        <taxon>Pterygota</taxon>
        <taxon>Neoptera</taxon>
        <taxon>Polyneoptera</taxon>
        <taxon>Dictyoptera</taxon>
        <taxon>Blattodea</taxon>
        <taxon>Blattoidea</taxon>
        <taxon>Blattidae</taxon>
        <taxon>Blattinae</taxon>
        <taxon>Periplaneta</taxon>
    </lineage>
</organism>
<protein>
    <submittedName>
        <fullName evidence="2">Uncharacterized protein</fullName>
    </submittedName>
</protein>
<proteinExistence type="predicted"/>
<accession>A0ABQ8SHQ2</accession>
<keyword evidence="1" id="KW-0812">Transmembrane</keyword>
<keyword evidence="1" id="KW-0472">Membrane</keyword>
<evidence type="ECO:0000256" key="1">
    <source>
        <dbReference type="SAM" id="Phobius"/>
    </source>
</evidence>
<keyword evidence="1" id="KW-1133">Transmembrane helix</keyword>
<sequence>ADDDITSCCKTEDGCCGPDWGLHCCNFVAKICCYGDERVHSLHHHNHRNRHWHWHIHWFQIAFYALLLMLIVSGLLLCCKTPRPTSRVLGEYTILPGYDYSSSQTVLPTGTQQNKAPAHTSQATDEYPLIDYHNGQPRGQSVNANQAVSSPIIWLYHPYCLRTTSWHVEWIGGTGELYTTL</sequence>
<gene>
    <name evidence="2" type="ORF">ANN_15989</name>
</gene>
<feature type="non-terminal residue" evidence="2">
    <location>
        <position position="1"/>
    </location>
</feature>
<evidence type="ECO:0000313" key="3">
    <source>
        <dbReference type="Proteomes" id="UP001148838"/>
    </source>
</evidence>
<reference evidence="2 3" key="1">
    <citation type="journal article" date="2022" name="Allergy">
        <title>Genome assembly and annotation of Periplaneta americana reveal a comprehensive cockroach allergen profile.</title>
        <authorList>
            <person name="Wang L."/>
            <person name="Xiong Q."/>
            <person name="Saelim N."/>
            <person name="Wang L."/>
            <person name="Nong W."/>
            <person name="Wan A.T."/>
            <person name="Shi M."/>
            <person name="Liu X."/>
            <person name="Cao Q."/>
            <person name="Hui J.H.L."/>
            <person name="Sookrung N."/>
            <person name="Leung T.F."/>
            <person name="Tungtrongchitr A."/>
            <person name="Tsui S.K.W."/>
        </authorList>
    </citation>
    <scope>NUCLEOTIDE SEQUENCE [LARGE SCALE GENOMIC DNA]</scope>
    <source>
        <strain evidence="2">PWHHKU_190912</strain>
    </source>
</reference>
<name>A0ABQ8SHQ2_PERAM</name>
<keyword evidence="3" id="KW-1185">Reference proteome</keyword>
<dbReference type="EMBL" id="JAJSOF020000027">
    <property type="protein sequence ID" value="KAJ4433678.1"/>
    <property type="molecule type" value="Genomic_DNA"/>
</dbReference>
<feature type="transmembrane region" description="Helical" evidence="1">
    <location>
        <begin position="58"/>
        <end position="79"/>
    </location>
</feature>